<evidence type="ECO:0000256" key="4">
    <source>
        <dbReference type="ARBA" id="ARBA00023284"/>
    </source>
</evidence>
<proteinExistence type="predicted"/>
<dbReference type="InterPro" id="IPR025380">
    <property type="entry name" value="DUF4369"/>
</dbReference>
<dbReference type="InterPro" id="IPR013766">
    <property type="entry name" value="Thioredoxin_domain"/>
</dbReference>
<dbReference type="EMBL" id="BAABCY010000016">
    <property type="protein sequence ID" value="GAA3556414.1"/>
    <property type="molecule type" value="Genomic_DNA"/>
</dbReference>
<dbReference type="CDD" id="cd02966">
    <property type="entry name" value="TlpA_like_family"/>
    <property type="match status" value="1"/>
</dbReference>
<reference evidence="7" key="1">
    <citation type="journal article" date="2019" name="Int. J. Syst. Evol. Microbiol.">
        <title>The Global Catalogue of Microorganisms (GCM) 10K type strain sequencing project: providing services to taxonomists for standard genome sequencing and annotation.</title>
        <authorList>
            <consortium name="The Broad Institute Genomics Platform"/>
            <consortium name="The Broad Institute Genome Sequencing Center for Infectious Disease"/>
            <person name="Wu L."/>
            <person name="Ma J."/>
        </authorList>
    </citation>
    <scope>NUCLEOTIDE SEQUENCE [LARGE SCALE GENOMIC DNA]</scope>
    <source>
        <strain evidence="7">JCM 17111</strain>
    </source>
</reference>
<evidence type="ECO:0000259" key="5">
    <source>
        <dbReference type="PROSITE" id="PS51352"/>
    </source>
</evidence>
<dbReference type="PANTHER" id="PTHR42852:SF6">
    <property type="entry name" value="THIOL:DISULFIDE INTERCHANGE PROTEIN DSBE"/>
    <property type="match status" value="1"/>
</dbReference>
<comment type="caution">
    <text evidence="6">The sequence shown here is derived from an EMBL/GenBank/DDBJ whole genome shotgun (WGS) entry which is preliminary data.</text>
</comment>
<keyword evidence="7" id="KW-1185">Reference proteome</keyword>
<comment type="subcellular location">
    <subcellularLocation>
        <location evidence="1">Cell envelope</location>
    </subcellularLocation>
</comment>
<dbReference type="Gene3D" id="3.40.30.10">
    <property type="entry name" value="Glutaredoxin"/>
    <property type="match status" value="1"/>
</dbReference>
<protein>
    <submittedName>
        <fullName evidence="6">TlpA disulfide reductase family protein</fullName>
    </submittedName>
</protein>
<dbReference type="PANTHER" id="PTHR42852">
    <property type="entry name" value="THIOL:DISULFIDE INTERCHANGE PROTEIN DSBE"/>
    <property type="match status" value="1"/>
</dbReference>
<name>A0ABP6WUZ0_9FLAO</name>
<dbReference type="InterPro" id="IPR000866">
    <property type="entry name" value="AhpC/TSA"/>
</dbReference>
<dbReference type="InterPro" id="IPR017937">
    <property type="entry name" value="Thioredoxin_CS"/>
</dbReference>
<gene>
    <name evidence="6" type="ORF">GCM10022395_04690</name>
</gene>
<dbReference type="RefSeq" id="WP_345004165.1">
    <property type="nucleotide sequence ID" value="NZ_BAABCY010000016.1"/>
</dbReference>
<keyword evidence="3" id="KW-1015">Disulfide bond</keyword>
<dbReference type="PROSITE" id="PS51352">
    <property type="entry name" value="THIOREDOXIN_2"/>
    <property type="match status" value="1"/>
</dbReference>
<dbReference type="Pfam" id="PF14289">
    <property type="entry name" value="DUF4369"/>
    <property type="match status" value="1"/>
</dbReference>
<evidence type="ECO:0000256" key="2">
    <source>
        <dbReference type="ARBA" id="ARBA00022748"/>
    </source>
</evidence>
<evidence type="ECO:0000313" key="6">
    <source>
        <dbReference type="EMBL" id="GAA3556414.1"/>
    </source>
</evidence>
<feature type="domain" description="Thioredoxin" evidence="5">
    <location>
        <begin position="218"/>
        <end position="356"/>
    </location>
</feature>
<dbReference type="SUPFAM" id="SSF52833">
    <property type="entry name" value="Thioredoxin-like"/>
    <property type="match status" value="1"/>
</dbReference>
<evidence type="ECO:0000256" key="1">
    <source>
        <dbReference type="ARBA" id="ARBA00004196"/>
    </source>
</evidence>
<organism evidence="6 7">
    <name type="scientific">Snuella lapsa</name>
    <dbReference type="NCBI Taxonomy" id="870481"/>
    <lineage>
        <taxon>Bacteria</taxon>
        <taxon>Pseudomonadati</taxon>
        <taxon>Bacteroidota</taxon>
        <taxon>Flavobacteriia</taxon>
        <taxon>Flavobacteriales</taxon>
        <taxon>Flavobacteriaceae</taxon>
        <taxon>Snuella</taxon>
    </lineage>
</organism>
<dbReference type="InterPro" id="IPR036249">
    <property type="entry name" value="Thioredoxin-like_sf"/>
</dbReference>
<dbReference type="Pfam" id="PF00578">
    <property type="entry name" value="AhpC-TSA"/>
    <property type="match status" value="1"/>
</dbReference>
<evidence type="ECO:0000256" key="3">
    <source>
        <dbReference type="ARBA" id="ARBA00023157"/>
    </source>
</evidence>
<sequence length="356" mass="41094">MKNSLLIFILLIFSCQKESETNGYLVSGVIKAMPDSTKVKMYFDKDSIIGETNIINERFQFKGSIKRPRRVLLRIESTRDQKMFWLENHRINIEGEKGDFVNSKVSGSKTQKEADILKERKDSIHKEMSKLNSMVTDNNRDSLFVIYNRMIDEEVAINKKFIHDYPDSYESLTVLNVGTKEKLGAAETNKLFHMLSKTLQETEEGKSIKDFVAINKNPIVGEEFIDFKQMNDKGEWIQLSEIKGKYTLLEFWASWCGPCRAFNPELVELYQMYKDKGFVILSVSLDTNKNKWIQAIKDDGLVWDNVSDLNGGDNKAAKIYGVRDIPDNFLMDENGVVIARYLRGDDLKQKLKSLFE</sequence>
<keyword evidence="2" id="KW-0201">Cytochrome c-type biogenesis</keyword>
<dbReference type="InterPro" id="IPR050553">
    <property type="entry name" value="Thioredoxin_ResA/DsbE_sf"/>
</dbReference>
<accession>A0ABP6WUZ0</accession>
<dbReference type="PROSITE" id="PS51257">
    <property type="entry name" value="PROKAR_LIPOPROTEIN"/>
    <property type="match status" value="1"/>
</dbReference>
<keyword evidence="4" id="KW-0676">Redox-active center</keyword>
<evidence type="ECO:0000313" key="7">
    <source>
        <dbReference type="Proteomes" id="UP001500954"/>
    </source>
</evidence>
<dbReference type="PROSITE" id="PS00194">
    <property type="entry name" value="THIOREDOXIN_1"/>
    <property type="match status" value="1"/>
</dbReference>
<dbReference type="Proteomes" id="UP001500954">
    <property type="component" value="Unassembled WGS sequence"/>
</dbReference>